<keyword evidence="2" id="KW-1185">Reference proteome</keyword>
<dbReference type="EMBL" id="JYDQ01000009">
    <property type="protein sequence ID" value="KRY22352.1"/>
    <property type="molecule type" value="Genomic_DNA"/>
</dbReference>
<reference evidence="1 2" key="1">
    <citation type="submission" date="2015-01" db="EMBL/GenBank/DDBJ databases">
        <title>Evolution of Trichinella species and genotypes.</title>
        <authorList>
            <person name="Korhonen P.K."/>
            <person name="Edoardo P."/>
            <person name="Giuseppe L.R."/>
            <person name="Gasser R.B."/>
        </authorList>
    </citation>
    <scope>NUCLEOTIDE SEQUENCE [LARGE SCALE GENOMIC DNA]</scope>
    <source>
        <strain evidence="1">ISS2496</strain>
    </source>
</reference>
<dbReference type="Proteomes" id="UP000054783">
    <property type="component" value="Unassembled WGS sequence"/>
</dbReference>
<protein>
    <submittedName>
        <fullName evidence="1">Uncharacterized protein</fullName>
    </submittedName>
</protein>
<gene>
    <name evidence="1" type="ORF">T12_13635</name>
</gene>
<proteinExistence type="predicted"/>
<evidence type="ECO:0000313" key="1">
    <source>
        <dbReference type="EMBL" id="KRY22352.1"/>
    </source>
</evidence>
<sequence length="65" mass="7246">MIGITSLFCNLGRLPEPDTGTATSVSTVLCFFDNVEFHEETQLLLDDNGVVSSLRQHWGQTFMLL</sequence>
<evidence type="ECO:0000313" key="2">
    <source>
        <dbReference type="Proteomes" id="UP000054783"/>
    </source>
</evidence>
<dbReference type="AlphaFoldDB" id="A0A0V1AC20"/>
<organism evidence="1 2">
    <name type="scientific">Trichinella patagoniensis</name>
    <dbReference type="NCBI Taxonomy" id="990121"/>
    <lineage>
        <taxon>Eukaryota</taxon>
        <taxon>Metazoa</taxon>
        <taxon>Ecdysozoa</taxon>
        <taxon>Nematoda</taxon>
        <taxon>Enoplea</taxon>
        <taxon>Dorylaimia</taxon>
        <taxon>Trichinellida</taxon>
        <taxon>Trichinellidae</taxon>
        <taxon>Trichinella</taxon>
    </lineage>
</organism>
<accession>A0A0V1AC20</accession>
<name>A0A0V1AC20_9BILA</name>
<comment type="caution">
    <text evidence="1">The sequence shown here is derived from an EMBL/GenBank/DDBJ whole genome shotgun (WGS) entry which is preliminary data.</text>
</comment>